<feature type="transmembrane region" description="Helical" evidence="1">
    <location>
        <begin position="68"/>
        <end position="87"/>
    </location>
</feature>
<evidence type="ECO:0000259" key="2">
    <source>
        <dbReference type="Pfam" id="PF18186"/>
    </source>
</evidence>
<sequence>MCMSFESESEVGKLAYKWYTRLASIGMGHYRAAMRYSFIHKMISIPAIVFSAAVGTTVFASMQQQIDIFWQVVVGFMSVLAAVMTALQSTLGYQELAEKHRAAGANYNALGREMEFMFEAGRENNFEGLDNMRQRIDSLAKESPHIPKSVHSYMHKHGVSDEWVLQDKSEV</sequence>
<feature type="domain" description="SMODS and SLOG-associating 2TM effector" evidence="2">
    <location>
        <begin position="29"/>
        <end position="110"/>
    </location>
</feature>
<reference evidence="3 4" key="1">
    <citation type="submission" date="2016-10" db="EMBL/GenBank/DDBJ databases">
        <authorList>
            <person name="Varghese N."/>
            <person name="Submissions S."/>
        </authorList>
    </citation>
    <scope>NUCLEOTIDE SEQUENCE [LARGE SCALE GENOMIC DNA]</scope>
    <source>
        <strain evidence="3 4">BS2776</strain>
    </source>
</reference>
<dbReference type="Pfam" id="PF18186">
    <property type="entry name" value="SLATT_4"/>
    <property type="match status" value="1"/>
</dbReference>
<keyword evidence="1" id="KW-0472">Membrane</keyword>
<dbReference type="Proteomes" id="UP000181903">
    <property type="component" value="Chromosome I"/>
</dbReference>
<dbReference type="InterPro" id="IPR040811">
    <property type="entry name" value="SLATT_4"/>
</dbReference>
<feature type="transmembrane region" description="Helical" evidence="1">
    <location>
        <begin position="43"/>
        <end position="62"/>
    </location>
</feature>
<organism evidence="3 4">
    <name type="scientific">Pseudomonas poae</name>
    <dbReference type="NCBI Taxonomy" id="200451"/>
    <lineage>
        <taxon>Bacteria</taxon>
        <taxon>Pseudomonadati</taxon>
        <taxon>Pseudomonadota</taxon>
        <taxon>Gammaproteobacteria</taxon>
        <taxon>Pseudomonadales</taxon>
        <taxon>Pseudomonadaceae</taxon>
        <taxon>Pseudomonas</taxon>
    </lineage>
</organism>
<name>A0ABY0SAB9_9PSED</name>
<keyword evidence="1" id="KW-0812">Transmembrane</keyword>
<keyword evidence="1" id="KW-1133">Transmembrane helix</keyword>
<evidence type="ECO:0000256" key="1">
    <source>
        <dbReference type="SAM" id="Phobius"/>
    </source>
</evidence>
<accession>A0ABY0SAB9</accession>
<proteinExistence type="predicted"/>
<keyword evidence="4" id="KW-1185">Reference proteome</keyword>
<evidence type="ECO:0000313" key="4">
    <source>
        <dbReference type="Proteomes" id="UP000181903"/>
    </source>
</evidence>
<dbReference type="EMBL" id="LT629706">
    <property type="protein sequence ID" value="SDO92419.1"/>
    <property type="molecule type" value="Genomic_DNA"/>
</dbReference>
<protein>
    <recommendedName>
        <fullName evidence="2">SMODS and SLOG-associating 2TM effector domain-containing protein</fullName>
    </recommendedName>
</protein>
<dbReference type="NCBIfam" id="NF033632">
    <property type="entry name" value="SLATT_4"/>
    <property type="match status" value="1"/>
</dbReference>
<gene>
    <name evidence="3" type="ORF">SAMN04490208_5437</name>
</gene>
<evidence type="ECO:0000313" key="3">
    <source>
        <dbReference type="EMBL" id="SDO92419.1"/>
    </source>
</evidence>